<evidence type="ECO:0000259" key="12">
    <source>
        <dbReference type="PROSITE" id="PS51760"/>
    </source>
</evidence>
<dbReference type="Gene3D" id="3.20.20.80">
    <property type="entry name" value="Glycosidases"/>
    <property type="match status" value="1"/>
</dbReference>
<dbReference type="PROSITE" id="PS51760">
    <property type="entry name" value="GH10_2"/>
    <property type="match status" value="1"/>
</dbReference>
<feature type="region of interest" description="Disordered" evidence="11">
    <location>
        <begin position="15"/>
        <end position="51"/>
    </location>
</feature>
<keyword evidence="8 10" id="KW-0624">Polysaccharide degradation</keyword>
<dbReference type="EMBL" id="JBBXMP010000252">
    <property type="protein sequence ID" value="KAL0059057.1"/>
    <property type="molecule type" value="Genomic_DNA"/>
</dbReference>
<dbReference type="SUPFAM" id="SSF51445">
    <property type="entry name" value="(Trans)glycosidases"/>
    <property type="match status" value="1"/>
</dbReference>
<evidence type="ECO:0000256" key="4">
    <source>
        <dbReference type="ARBA" id="ARBA00022729"/>
    </source>
</evidence>
<evidence type="ECO:0000256" key="11">
    <source>
        <dbReference type="SAM" id="MobiDB-lite"/>
    </source>
</evidence>
<evidence type="ECO:0000256" key="10">
    <source>
        <dbReference type="RuleBase" id="RU361174"/>
    </source>
</evidence>
<evidence type="ECO:0000313" key="13">
    <source>
        <dbReference type="EMBL" id="KAL0059057.1"/>
    </source>
</evidence>
<dbReference type="InterPro" id="IPR017853">
    <property type="entry name" value="GH"/>
</dbReference>
<evidence type="ECO:0000256" key="8">
    <source>
        <dbReference type="ARBA" id="ARBA00023326"/>
    </source>
</evidence>
<keyword evidence="6 10" id="KW-0119">Carbohydrate metabolism</keyword>
<organism evidence="13 14">
    <name type="scientific">Marasmius tenuissimus</name>
    <dbReference type="NCBI Taxonomy" id="585030"/>
    <lineage>
        <taxon>Eukaryota</taxon>
        <taxon>Fungi</taxon>
        <taxon>Dikarya</taxon>
        <taxon>Basidiomycota</taxon>
        <taxon>Agaricomycotina</taxon>
        <taxon>Agaricomycetes</taxon>
        <taxon>Agaricomycetidae</taxon>
        <taxon>Agaricales</taxon>
        <taxon>Marasmiineae</taxon>
        <taxon>Marasmiaceae</taxon>
        <taxon>Marasmius</taxon>
    </lineage>
</organism>
<dbReference type="EC" id="3.2.1.8" evidence="10"/>
<evidence type="ECO:0000256" key="1">
    <source>
        <dbReference type="ARBA" id="ARBA00000681"/>
    </source>
</evidence>
<comment type="similarity">
    <text evidence="2 10">Belongs to the glycosyl hydrolase 10 (cellulase F) family.</text>
</comment>
<keyword evidence="14" id="KW-1185">Reference proteome</keyword>
<keyword evidence="4" id="KW-0732">Signal</keyword>
<dbReference type="SMART" id="SM00633">
    <property type="entry name" value="Glyco_10"/>
    <property type="match status" value="1"/>
</dbReference>
<comment type="catalytic activity">
    <reaction evidence="1 10">
        <text>Endohydrolysis of (1-&gt;4)-beta-D-xylosidic linkages in xylans.</text>
        <dbReference type="EC" id="3.2.1.8"/>
    </reaction>
</comment>
<evidence type="ECO:0000256" key="9">
    <source>
        <dbReference type="PROSITE-ProRule" id="PRU10061"/>
    </source>
</evidence>
<sequence length="414" mass="45416">MSPGLFQESYGVKQISAHMSSEKTPELAPSDGNEDHRHDSHEFRTTSRYKKSHSSNLLELDYRLSPSPSATSTANTNTAAKAAGKLYFGTATNADQFVNDTAYAETLSDNKLFGAITPANALKWESTEPSRNNFTFTEADQIASFAKGNGQLLRGWRLRDTIASGMNSLPAGCRPVISTMRHSPAFCKITVVPLSGDTREKFPALHSLFVRNMTFKHYPVDSWDVVNEPFNDDGTQRSFVFTDTIGPSYIDIALESARAADPSTKLYINDFNIEGINAKSTAMFDLVQDLKARGIPIDGIGVQAHLIVGQIPSDIQENLERFASLGVEVAITELDIRMTLPVTAELLEQQKADYQSVVSACDAVEACIGVTIWDFDDKYSWVPGTFPGEGAALPWDENLVRKPAYDGIIAGFSY</sequence>
<dbReference type="InterPro" id="IPR001000">
    <property type="entry name" value="GH10_dom"/>
</dbReference>
<evidence type="ECO:0000256" key="2">
    <source>
        <dbReference type="ARBA" id="ARBA00007495"/>
    </source>
</evidence>
<dbReference type="PANTHER" id="PTHR31490:SF88">
    <property type="entry name" value="BETA-XYLANASE"/>
    <property type="match status" value="1"/>
</dbReference>
<dbReference type="PANTHER" id="PTHR31490">
    <property type="entry name" value="GLYCOSYL HYDROLASE"/>
    <property type="match status" value="1"/>
</dbReference>
<feature type="compositionally biased region" description="Basic and acidic residues" evidence="11">
    <location>
        <begin position="33"/>
        <end position="45"/>
    </location>
</feature>
<feature type="active site" description="Nucleophile" evidence="9">
    <location>
        <position position="333"/>
    </location>
</feature>
<evidence type="ECO:0000256" key="7">
    <source>
        <dbReference type="ARBA" id="ARBA00023295"/>
    </source>
</evidence>
<dbReference type="Pfam" id="PF00331">
    <property type="entry name" value="Glyco_hydro_10"/>
    <property type="match status" value="2"/>
</dbReference>
<evidence type="ECO:0000256" key="5">
    <source>
        <dbReference type="ARBA" id="ARBA00022801"/>
    </source>
</evidence>
<reference evidence="13 14" key="1">
    <citation type="submission" date="2024-05" db="EMBL/GenBank/DDBJ databases">
        <title>A draft genome resource for the thread blight pathogen Marasmius tenuissimus strain MS-2.</title>
        <authorList>
            <person name="Yulfo-Soto G.E."/>
            <person name="Baruah I.K."/>
            <person name="Amoako-Attah I."/>
            <person name="Bukari Y."/>
            <person name="Meinhardt L.W."/>
            <person name="Bailey B.A."/>
            <person name="Cohen S.P."/>
        </authorList>
    </citation>
    <scope>NUCLEOTIDE SEQUENCE [LARGE SCALE GENOMIC DNA]</scope>
    <source>
        <strain evidence="13 14">MS-2</strain>
    </source>
</reference>
<evidence type="ECO:0000256" key="3">
    <source>
        <dbReference type="ARBA" id="ARBA00022651"/>
    </source>
</evidence>
<feature type="domain" description="GH10" evidence="12">
    <location>
        <begin position="70"/>
        <end position="411"/>
    </location>
</feature>
<dbReference type="InterPro" id="IPR044846">
    <property type="entry name" value="GH10"/>
</dbReference>
<proteinExistence type="inferred from homology"/>
<dbReference type="PROSITE" id="PS00591">
    <property type="entry name" value="GH10_1"/>
    <property type="match status" value="1"/>
</dbReference>
<evidence type="ECO:0000313" key="14">
    <source>
        <dbReference type="Proteomes" id="UP001437256"/>
    </source>
</evidence>
<keyword evidence="3" id="KW-0858">Xylan degradation</keyword>
<keyword evidence="7 10" id="KW-0326">Glycosidase</keyword>
<dbReference type="PRINTS" id="PR00134">
    <property type="entry name" value="GLHYDRLASE10"/>
</dbReference>
<evidence type="ECO:0000256" key="6">
    <source>
        <dbReference type="ARBA" id="ARBA00023277"/>
    </source>
</evidence>
<dbReference type="InterPro" id="IPR031158">
    <property type="entry name" value="GH10_AS"/>
</dbReference>
<dbReference type="Proteomes" id="UP001437256">
    <property type="component" value="Unassembled WGS sequence"/>
</dbReference>
<gene>
    <name evidence="13" type="ORF">AAF712_014234</name>
</gene>
<accession>A0ABR2ZBL1</accession>
<comment type="caution">
    <text evidence="13">The sequence shown here is derived from an EMBL/GenBank/DDBJ whole genome shotgun (WGS) entry which is preliminary data.</text>
</comment>
<keyword evidence="5 10" id="KW-0378">Hydrolase</keyword>
<protein>
    <recommendedName>
        <fullName evidence="10">Beta-xylanase</fullName>
        <ecNumber evidence="10">3.2.1.8</ecNumber>
    </recommendedName>
</protein>
<name>A0ABR2ZBL1_9AGAR</name>